<keyword evidence="9" id="KW-0732">Signal</keyword>
<evidence type="ECO:0000256" key="5">
    <source>
        <dbReference type="ARBA" id="ARBA00022825"/>
    </source>
</evidence>
<evidence type="ECO:0000256" key="8">
    <source>
        <dbReference type="SAM" id="MobiDB-lite"/>
    </source>
</evidence>
<accession>A0ABP6XZD6</accession>
<keyword evidence="4" id="KW-0378">Hydrolase</keyword>
<keyword evidence="6" id="KW-0106">Calcium</keyword>
<dbReference type="InterPro" id="IPR050819">
    <property type="entry name" value="Tripeptidyl-peptidase_I"/>
</dbReference>
<dbReference type="CDD" id="cd11377">
    <property type="entry name" value="Pro-peptidase_S53"/>
    <property type="match status" value="1"/>
</dbReference>
<evidence type="ECO:0000256" key="6">
    <source>
        <dbReference type="ARBA" id="ARBA00022837"/>
    </source>
</evidence>
<evidence type="ECO:0000256" key="1">
    <source>
        <dbReference type="ARBA" id="ARBA00001913"/>
    </source>
</evidence>
<feature type="signal peptide" evidence="9">
    <location>
        <begin position="1"/>
        <end position="26"/>
    </location>
</feature>
<keyword evidence="12" id="KW-1185">Reference proteome</keyword>
<dbReference type="Pfam" id="PF09286">
    <property type="entry name" value="Pro-kuma_activ"/>
    <property type="match status" value="1"/>
</dbReference>
<dbReference type="PROSITE" id="PS51695">
    <property type="entry name" value="SEDOLISIN"/>
    <property type="match status" value="1"/>
</dbReference>
<feature type="region of interest" description="Disordered" evidence="8">
    <location>
        <begin position="619"/>
        <end position="655"/>
    </location>
</feature>
<dbReference type="InterPro" id="IPR030400">
    <property type="entry name" value="Sedolisin_dom"/>
</dbReference>
<keyword evidence="7" id="KW-0865">Zymogen</keyword>
<dbReference type="RefSeq" id="WP_344867384.1">
    <property type="nucleotide sequence ID" value="NZ_BAAAZN010000019.1"/>
</dbReference>
<keyword evidence="2" id="KW-0645">Protease</keyword>
<dbReference type="SUPFAM" id="SSF54897">
    <property type="entry name" value="Protease propeptides/inhibitors"/>
    <property type="match status" value="1"/>
</dbReference>
<dbReference type="InterPro" id="IPR023828">
    <property type="entry name" value="Peptidase_S8_Ser-AS"/>
</dbReference>
<feature type="region of interest" description="Disordered" evidence="8">
    <location>
        <begin position="412"/>
        <end position="505"/>
    </location>
</feature>
<dbReference type="InterPro" id="IPR015366">
    <property type="entry name" value="S53_propep"/>
</dbReference>
<dbReference type="CDD" id="cd04056">
    <property type="entry name" value="Peptidases_S53"/>
    <property type="match status" value="1"/>
</dbReference>
<evidence type="ECO:0000256" key="2">
    <source>
        <dbReference type="ARBA" id="ARBA00022670"/>
    </source>
</evidence>
<evidence type="ECO:0000256" key="7">
    <source>
        <dbReference type="ARBA" id="ARBA00023145"/>
    </source>
</evidence>
<protein>
    <submittedName>
        <fullName evidence="11">S53 family peptidase</fullName>
    </submittedName>
</protein>
<gene>
    <name evidence="11" type="ORF">GCM10022222_69500</name>
</gene>
<feature type="chain" id="PRO_5045902740" evidence="9">
    <location>
        <begin position="27"/>
        <end position="655"/>
    </location>
</feature>
<dbReference type="PANTHER" id="PTHR14218:SF15">
    <property type="entry name" value="TRIPEPTIDYL-PEPTIDASE 1"/>
    <property type="match status" value="1"/>
</dbReference>
<dbReference type="Proteomes" id="UP001500689">
    <property type="component" value="Unassembled WGS sequence"/>
</dbReference>
<keyword evidence="3" id="KW-0479">Metal-binding</keyword>
<feature type="domain" description="Peptidase S53" evidence="10">
    <location>
        <begin position="238"/>
        <end position="655"/>
    </location>
</feature>
<dbReference type="SUPFAM" id="SSF52743">
    <property type="entry name" value="Subtilisin-like"/>
    <property type="match status" value="1"/>
</dbReference>
<comment type="caution">
    <text evidence="11">The sequence shown here is derived from an EMBL/GenBank/DDBJ whole genome shotgun (WGS) entry which is preliminary data.</text>
</comment>
<evidence type="ECO:0000259" key="10">
    <source>
        <dbReference type="PROSITE" id="PS51695"/>
    </source>
</evidence>
<dbReference type="PANTHER" id="PTHR14218">
    <property type="entry name" value="PROTEASE S8 TRIPEPTIDYL PEPTIDASE I CLN2"/>
    <property type="match status" value="1"/>
</dbReference>
<evidence type="ECO:0000313" key="11">
    <source>
        <dbReference type="EMBL" id="GAA3575022.1"/>
    </source>
</evidence>
<keyword evidence="5" id="KW-0720">Serine protease</keyword>
<dbReference type="Gene3D" id="3.40.50.200">
    <property type="entry name" value="Peptidase S8/S53 domain"/>
    <property type="match status" value="1"/>
</dbReference>
<feature type="compositionally biased region" description="Low complexity" evidence="8">
    <location>
        <begin position="413"/>
        <end position="428"/>
    </location>
</feature>
<comment type="cofactor">
    <cofactor evidence="1">
        <name>Ca(2+)</name>
        <dbReference type="ChEBI" id="CHEBI:29108"/>
    </cofactor>
</comment>
<organism evidence="11 12">
    <name type="scientific">Amycolatopsis ultiminotia</name>
    <dbReference type="NCBI Taxonomy" id="543629"/>
    <lineage>
        <taxon>Bacteria</taxon>
        <taxon>Bacillati</taxon>
        <taxon>Actinomycetota</taxon>
        <taxon>Actinomycetes</taxon>
        <taxon>Pseudonocardiales</taxon>
        <taxon>Pseudonocardiaceae</taxon>
        <taxon>Amycolatopsis</taxon>
    </lineage>
</organism>
<name>A0ABP6XZD6_9PSEU</name>
<evidence type="ECO:0000256" key="3">
    <source>
        <dbReference type="ARBA" id="ARBA00022723"/>
    </source>
</evidence>
<dbReference type="PROSITE" id="PS00138">
    <property type="entry name" value="SUBTILASE_SER"/>
    <property type="match status" value="1"/>
</dbReference>
<dbReference type="SMART" id="SM00944">
    <property type="entry name" value="Pro-kuma_activ"/>
    <property type="match status" value="1"/>
</dbReference>
<evidence type="ECO:0000256" key="4">
    <source>
        <dbReference type="ARBA" id="ARBA00022801"/>
    </source>
</evidence>
<dbReference type="InterPro" id="IPR036852">
    <property type="entry name" value="Peptidase_S8/S53_dom_sf"/>
</dbReference>
<evidence type="ECO:0000256" key="9">
    <source>
        <dbReference type="SAM" id="SignalP"/>
    </source>
</evidence>
<evidence type="ECO:0000313" key="12">
    <source>
        <dbReference type="Proteomes" id="UP001500689"/>
    </source>
</evidence>
<reference evidence="12" key="1">
    <citation type="journal article" date="2019" name="Int. J. Syst. Evol. Microbiol.">
        <title>The Global Catalogue of Microorganisms (GCM) 10K type strain sequencing project: providing services to taxonomists for standard genome sequencing and annotation.</title>
        <authorList>
            <consortium name="The Broad Institute Genomics Platform"/>
            <consortium name="The Broad Institute Genome Sequencing Center for Infectious Disease"/>
            <person name="Wu L."/>
            <person name="Ma J."/>
        </authorList>
    </citation>
    <scope>NUCLEOTIDE SEQUENCE [LARGE SCALE GENOMIC DNA]</scope>
    <source>
        <strain evidence="12">JCM 16898</strain>
    </source>
</reference>
<proteinExistence type="predicted"/>
<dbReference type="Pfam" id="PF00082">
    <property type="entry name" value="Peptidase_S8"/>
    <property type="match status" value="1"/>
</dbReference>
<sequence length="655" mass="68197">MRGVGFRWVLAATCAATLTVAGTTMAGAAPERVTLTDTSPTEGLVDNGAVPDDTPISENIYLAVKDPAALAGQAKAASDPNSPGYAQFIGRDRIRETHQLDRAQLDQVRDWLRTAGLKVEQPNWRVLKASGTIGQLNAAFDVRFHDFTYPPESKIKGHYLTATTDLSVPAELGDIVLGVGADQFIVLDPDEAASTQTSTHRARVAAEAPAECSKYWGERSAKGVPQANGATPPLALCGYTPRQLRQAYGLDSTDLTGAGETVALLATPADSLEQDMNTWADHVGTPRLHPGQLSVVPTPDGSPANDPVNGGFSANIEATIDAEAVHGMAPDANIVTIGRSSADGANLLDSMLYAMDHTDASIVSSSIATVAPPGLRKAYEQAYQEGALQGVGFYFCAGDGGFQNTDKGDDWLSTSSSSGWETSVGGTSIAIGPDGKRQWETGWGDPTSALSADGSSWEAKQGAGGTGGGRSLDEPQPWYQQGVVPDDYAVGKDGKKNRVGPDVGMDADPLTGMLVGGTPLDGSPTTDPGTWRYLEHGFGGTSLSTPLFAGVQALAQQGRGGRRFGFANPLLYQHAGSSAFGDVTGHRLPDGNPPTAVNYPSNGNGGKNPVLNHFLATQLPEPEDGLHPPEVGPGFDTETGLGVPGGDYPSSFGSR</sequence>
<dbReference type="EMBL" id="BAAAZN010000019">
    <property type="protein sequence ID" value="GAA3575022.1"/>
    <property type="molecule type" value="Genomic_DNA"/>
</dbReference>
<dbReference type="InterPro" id="IPR000209">
    <property type="entry name" value="Peptidase_S8/S53_dom"/>
</dbReference>